<protein>
    <submittedName>
        <fullName evidence="2">Uncharacterized protein</fullName>
    </submittedName>
</protein>
<dbReference type="AlphaFoldDB" id="A0A4Y2CGK9"/>
<proteinExistence type="predicted"/>
<keyword evidence="3" id="KW-1185">Reference proteome</keyword>
<reference evidence="2 3" key="1">
    <citation type="journal article" date="2019" name="Sci. Rep.">
        <title>Orb-weaving spider Araneus ventricosus genome elucidates the spidroin gene catalogue.</title>
        <authorList>
            <person name="Kono N."/>
            <person name="Nakamura H."/>
            <person name="Ohtoshi R."/>
            <person name="Moran D.A.P."/>
            <person name="Shinohara A."/>
            <person name="Yoshida Y."/>
            <person name="Fujiwara M."/>
            <person name="Mori M."/>
            <person name="Tomita M."/>
            <person name="Arakawa K."/>
        </authorList>
    </citation>
    <scope>NUCLEOTIDE SEQUENCE [LARGE SCALE GENOMIC DNA]</scope>
</reference>
<name>A0A4Y2CGK9_ARAVE</name>
<sequence>MGLSRIDRVKPIRQVGPGWVLGTTPTTNNALIRIETVLLERKLKQDFHSHVPLPTCTHKSFLEQWRITLRHHRRGGSTPFTPTPTLIGVKPRFGKRLPGISLDRIQSCSLISLGQETKGPEEASESFLEDSGCFEGPVEDRDIEEKM</sequence>
<evidence type="ECO:0000313" key="2">
    <source>
        <dbReference type="EMBL" id="GBM02465.1"/>
    </source>
</evidence>
<dbReference type="OrthoDB" id="10617936at2759"/>
<dbReference type="EMBL" id="BGPR01000180">
    <property type="protein sequence ID" value="GBM02465.1"/>
    <property type="molecule type" value="Genomic_DNA"/>
</dbReference>
<comment type="caution">
    <text evidence="2">The sequence shown here is derived from an EMBL/GenBank/DDBJ whole genome shotgun (WGS) entry which is preliminary data.</text>
</comment>
<gene>
    <name evidence="2" type="ORF">AVEN_76511_1</name>
</gene>
<dbReference type="Proteomes" id="UP000499080">
    <property type="component" value="Unassembled WGS sequence"/>
</dbReference>
<feature type="compositionally biased region" description="Basic and acidic residues" evidence="1">
    <location>
        <begin position="138"/>
        <end position="147"/>
    </location>
</feature>
<accession>A0A4Y2CGK9</accession>
<feature type="region of interest" description="Disordered" evidence="1">
    <location>
        <begin position="115"/>
        <end position="147"/>
    </location>
</feature>
<evidence type="ECO:0000313" key="3">
    <source>
        <dbReference type="Proteomes" id="UP000499080"/>
    </source>
</evidence>
<evidence type="ECO:0000256" key="1">
    <source>
        <dbReference type="SAM" id="MobiDB-lite"/>
    </source>
</evidence>
<organism evidence="2 3">
    <name type="scientific">Araneus ventricosus</name>
    <name type="common">Orbweaver spider</name>
    <name type="synonym">Epeira ventricosa</name>
    <dbReference type="NCBI Taxonomy" id="182803"/>
    <lineage>
        <taxon>Eukaryota</taxon>
        <taxon>Metazoa</taxon>
        <taxon>Ecdysozoa</taxon>
        <taxon>Arthropoda</taxon>
        <taxon>Chelicerata</taxon>
        <taxon>Arachnida</taxon>
        <taxon>Araneae</taxon>
        <taxon>Araneomorphae</taxon>
        <taxon>Entelegynae</taxon>
        <taxon>Araneoidea</taxon>
        <taxon>Araneidae</taxon>
        <taxon>Araneus</taxon>
    </lineage>
</organism>